<dbReference type="InterPro" id="IPR036273">
    <property type="entry name" value="CRAL/TRIO_N_dom_sf"/>
</dbReference>
<dbReference type="SUPFAM" id="SSF52087">
    <property type="entry name" value="CRAL/TRIO domain"/>
    <property type="match status" value="1"/>
</dbReference>
<dbReference type="Gene3D" id="1.20.5.1200">
    <property type="entry name" value="Alpha-tocopherol transfer"/>
    <property type="match status" value="1"/>
</dbReference>
<dbReference type="Gene3D" id="3.40.525.10">
    <property type="entry name" value="CRAL-TRIO lipid binding domain"/>
    <property type="match status" value="1"/>
</dbReference>
<dbReference type="Pfam" id="PF00650">
    <property type="entry name" value="CRAL_TRIO"/>
    <property type="match status" value="1"/>
</dbReference>
<evidence type="ECO:0000259" key="1">
    <source>
        <dbReference type="PROSITE" id="PS50191"/>
    </source>
</evidence>
<name>A0A9N9W879_9NEOP</name>
<evidence type="ECO:0000313" key="3">
    <source>
        <dbReference type="Proteomes" id="UP001153714"/>
    </source>
</evidence>
<dbReference type="CDD" id="cd00170">
    <property type="entry name" value="SEC14"/>
    <property type="match status" value="1"/>
</dbReference>
<proteinExistence type="predicted"/>
<sequence length="290" mass="33995">MSYVFKLERNVELSPESKLVAERDLRETPERVKEGLRRIRELLKENPDLYYGDDDYVFTILLRKCKWYPESALALMRRMAEFKREHSHLISGLRPEHIKNFVINHNTSTVLPKRDHKNRRIVVVNGGAIYDPSKADADDLFKEFYLLDVIVMLEPETQVNGIVTILDYHNMGWTQVASVTPSSSKRQVTFLQDASGVRQKEIHVVRQPMIFNILWNILKPFINEKLKKRMFFHGTKFSSFHKYIPAAYLPAEYGGQLPAVDYSGKIIYDMLEQNRDYIETWDSFGFINKT</sequence>
<dbReference type="GO" id="GO:1902936">
    <property type="term" value="F:phosphatidylinositol bisphosphate binding"/>
    <property type="evidence" value="ECO:0007669"/>
    <property type="project" value="TreeGrafter"/>
</dbReference>
<dbReference type="PANTHER" id="PTHR10174:SF212">
    <property type="entry name" value="MIP26555P1"/>
    <property type="match status" value="1"/>
</dbReference>
<organism evidence="2 3">
    <name type="scientific">Diatraea saccharalis</name>
    <name type="common">sugarcane borer</name>
    <dbReference type="NCBI Taxonomy" id="40085"/>
    <lineage>
        <taxon>Eukaryota</taxon>
        <taxon>Metazoa</taxon>
        <taxon>Ecdysozoa</taxon>
        <taxon>Arthropoda</taxon>
        <taxon>Hexapoda</taxon>
        <taxon>Insecta</taxon>
        <taxon>Pterygota</taxon>
        <taxon>Neoptera</taxon>
        <taxon>Endopterygota</taxon>
        <taxon>Lepidoptera</taxon>
        <taxon>Glossata</taxon>
        <taxon>Ditrysia</taxon>
        <taxon>Pyraloidea</taxon>
        <taxon>Crambidae</taxon>
        <taxon>Crambinae</taxon>
        <taxon>Diatraea</taxon>
    </lineage>
</organism>
<dbReference type="InterPro" id="IPR001251">
    <property type="entry name" value="CRAL-TRIO_dom"/>
</dbReference>
<dbReference type="Proteomes" id="UP001153714">
    <property type="component" value="Chromosome 12"/>
</dbReference>
<dbReference type="Gene3D" id="1.10.8.20">
    <property type="entry name" value="N-terminal domain of phosphatidylinositol transfer protein sec14p"/>
    <property type="match status" value="1"/>
</dbReference>
<accession>A0A9N9W879</accession>
<gene>
    <name evidence="2" type="ORF">DIATSA_LOCUS2327</name>
</gene>
<protein>
    <recommendedName>
        <fullName evidence="1">CRAL-TRIO domain-containing protein</fullName>
    </recommendedName>
</protein>
<dbReference type="PANTHER" id="PTHR10174">
    <property type="entry name" value="ALPHA-TOCOPHEROL TRANSFER PROTEIN-RELATED"/>
    <property type="match status" value="1"/>
</dbReference>
<dbReference type="PROSITE" id="PS50191">
    <property type="entry name" value="CRAL_TRIO"/>
    <property type="match status" value="1"/>
</dbReference>
<reference evidence="2" key="1">
    <citation type="submission" date="2021-12" db="EMBL/GenBank/DDBJ databases">
        <authorList>
            <person name="King R."/>
        </authorList>
    </citation>
    <scope>NUCLEOTIDE SEQUENCE</scope>
</reference>
<dbReference type="SUPFAM" id="SSF46938">
    <property type="entry name" value="CRAL/TRIO N-terminal domain"/>
    <property type="match status" value="1"/>
</dbReference>
<dbReference type="OrthoDB" id="75724at2759"/>
<keyword evidence="3" id="KW-1185">Reference proteome</keyword>
<dbReference type="EMBL" id="OU893343">
    <property type="protein sequence ID" value="CAG9784218.1"/>
    <property type="molecule type" value="Genomic_DNA"/>
</dbReference>
<reference evidence="2" key="2">
    <citation type="submission" date="2022-10" db="EMBL/GenBank/DDBJ databases">
        <authorList>
            <consortium name="ENA_rothamsted_submissions"/>
            <consortium name="culmorum"/>
            <person name="King R."/>
        </authorList>
    </citation>
    <scope>NUCLEOTIDE SEQUENCE</scope>
</reference>
<dbReference type="InterPro" id="IPR036865">
    <property type="entry name" value="CRAL-TRIO_dom_sf"/>
</dbReference>
<feature type="domain" description="CRAL-TRIO" evidence="1">
    <location>
        <begin position="98"/>
        <end position="261"/>
    </location>
</feature>
<dbReference type="GO" id="GO:0016020">
    <property type="term" value="C:membrane"/>
    <property type="evidence" value="ECO:0007669"/>
    <property type="project" value="TreeGrafter"/>
</dbReference>
<dbReference type="SMART" id="SM00516">
    <property type="entry name" value="SEC14"/>
    <property type="match status" value="1"/>
</dbReference>
<evidence type="ECO:0000313" key="2">
    <source>
        <dbReference type="EMBL" id="CAG9784218.1"/>
    </source>
</evidence>
<dbReference type="AlphaFoldDB" id="A0A9N9W879"/>
<dbReference type="PRINTS" id="PR00180">
    <property type="entry name" value="CRETINALDHBP"/>
</dbReference>